<evidence type="ECO:0000313" key="3">
    <source>
        <dbReference type="WBParaSite" id="TCNE_0001388301-mRNA-1"/>
    </source>
</evidence>
<keyword evidence="2" id="KW-1185">Reference proteome</keyword>
<feature type="domain" description="TLDc" evidence="1">
    <location>
        <begin position="1"/>
        <end position="118"/>
    </location>
</feature>
<proteinExistence type="predicted"/>
<dbReference type="PROSITE" id="PS51886">
    <property type="entry name" value="TLDC"/>
    <property type="match status" value="1"/>
</dbReference>
<dbReference type="InterPro" id="IPR006571">
    <property type="entry name" value="TLDc_dom"/>
</dbReference>
<name>A0A183UZG3_TOXCA</name>
<dbReference type="Proteomes" id="UP000050794">
    <property type="component" value="Unassembled WGS sequence"/>
</dbReference>
<dbReference type="Pfam" id="PF07534">
    <property type="entry name" value="TLD"/>
    <property type="match status" value="1"/>
</dbReference>
<sequence length="226" mass="26178">LRYWTLLYSSFEQGISVTRFEANVFDYRGPTVAIFQLKDGAVLVLAVDQEWRNSGSTFGSSNSVFMQLMPEFKRVQKSSSIYCNFKLRNFPMKLTFDRHMTIDKEMSQVIAVEVFGCSGAETLQEQQKQKEWQRRQIEKNKKVTQKFCCSNIFDLIIHIRIDVPLPGKWDDNPDKFLLELGGAYSTADRREVPLPGKWDDNPDKFLLELGGVHSTADRREVFSRDD</sequence>
<evidence type="ECO:0000259" key="1">
    <source>
        <dbReference type="PROSITE" id="PS51886"/>
    </source>
</evidence>
<accession>A0A183UZG3</accession>
<dbReference type="WBParaSite" id="TCNE_0001388301-mRNA-1">
    <property type="protein sequence ID" value="TCNE_0001388301-mRNA-1"/>
    <property type="gene ID" value="TCNE_0001388301"/>
</dbReference>
<evidence type="ECO:0000313" key="2">
    <source>
        <dbReference type="Proteomes" id="UP000050794"/>
    </source>
</evidence>
<dbReference type="AlphaFoldDB" id="A0A183UZG3"/>
<protein>
    <submittedName>
        <fullName evidence="3">TLDc domain-containing protein</fullName>
    </submittedName>
</protein>
<reference evidence="3" key="1">
    <citation type="submission" date="2016-06" db="UniProtKB">
        <authorList>
            <consortium name="WormBaseParasite"/>
        </authorList>
    </citation>
    <scope>IDENTIFICATION</scope>
</reference>
<organism evidence="2 3">
    <name type="scientific">Toxocara canis</name>
    <name type="common">Canine roundworm</name>
    <dbReference type="NCBI Taxonomy" id="6265"/>
    <lineage>
        <taxon>Eukaryota</taxon>
        <taxon>Metazoa</taxon>
        <taxon>Ecdysozoa</taxon>
        <taxon>Nematoda</taxon>
        <taxon>Chromadorea</taxon>
        <taxon>Rhabditida</taxon>
        <taxon>Spirurina</taxon>
        <taxon>Ascaridomorpha</taxon>
        <taxon>Ascaridoidea</taxon>
        <taxon>Toxocaridae</taxon>
        <taxon>Toxocara</taxon>
    </lineage>
</organism>
<dbReference type="SMART" id="SM00584">
    <property type="entry name" value="TLDc"/>
    <property type="match status" value="1"/>
</dbReference>